<comment type="caution">
    <text evidence="2">The sequence shown here is derived from an EMBL/GenBank/DDBJ whole genome shotgun (WGS) entry which is preliminary data.</text>
</comment>
<dbReference type="Gene3D" id="1.25.40.10">
    <property type="entry name" value="Tetratricopeptide repeat domain"/>
    <property type="match status" value="1"/>
</dbReference>
<dbReference type="SUPFAM" id="SSF53448">
    <property type="entry name" value="Nucleotide-diphospho-sugar transferases"/>
    <property type="match status" value="1"/>
</dbReference>
<dbReference type="Gene3D" id="3.90.550.10">
    <property type="entry name" value="Spore Coat Polysaccharide Biosynthesis Protein SpsA, Chain A"/>
    <property type="match status" value="1"/>
</dbReference>
<evidence type="ECO:0000313" key="2">
    <source>
        <dbReference type="EMBL" id="TVX88212.1"/>
    </source>
</evidence>
<proteinExistence type="predicted"/>
<feature type="domain" description="Glycosyltransferase 2-like" evidence="1">
    <location>
        <begin position="10"/>
        <end position="110"/>
    </location>
</feature>
<organism evidence="2 3">
    <name type="scientific">Paenibacillus agilis</name>
    <dbReference type="NCBI Taxonomy" id="3020863"/>
    <lineage>
        <taxon>Bacteria</taxon>
        <taxon>Bacillati</taxon>
        <taxon>Bacillota</taxon>
        <taxon>Bacilli</taxon>
        <taxon>Bacillales</taxon>
        <taxon>Paenibacillaceae</taxon>
        <taxon>Paenibacillus</taxon>
    </lineage>
</organism>
<protein>
    <submittedName>
        <fullName evidence="2">Glycosyltransferase family 2 protein</fullName>
    </submittedName>
</protein>
<sequence length="451" mass="50829">MTTPSFPVTLCVIVRDEEDVLQRCLQSAKNLVAQMIVIDTGSTDASPAIAQECGAAVYHFEWQDDFSAARNAAIDKAEQPWILMLDADEVIDRESWQEQHLQAIFTQPNVLGCYVQLTHLTHCWDNNLTHKPVCSATDMACRLFRNDARLRYVGRIHEDITASIEAVSSEAICWSSFTIWHDGYTAERIQNKDKAARNLHLLHLQLEEEPLNPLWWYAYGTEYFQSERYAEALPWLLRAITSFSKQPRLPGYASDVWLKAVYAYYSLQQLDSAIRLAEEAMEQFPLFPDLLLLSSTLYAVRGSLAEAYQCADEASACGDRTHLYTSTNGASTWRAHWMAAFLAERVGKYAQAAHHYEHAAAYTSTQYSSAILKSAAAWHRSDWISSSRLMRYAASTSEQNTQTIALPLTQALAASVHFSAAANLLPFVPALQEAASIDWASFTRHFLYDNS</sequence>
<dbReference type="InterPro" id="IPR001173">
    <property type="entry name" value="Glyco_trans_2-like"/>
</dbReference>
<dbReference type="SUPFAM" id="SSF48452">
    <property type="entry name" value="TPR-like"/>
    <property type="match status" value="1"/>
</dbReference>
<evidence type="ECO:0000313" key="3">
    <source>
        <dbReference type="Proteomes" id="UP000318102"/>
    </source>
</evidence>
<dbReference type="EMBL" id="VNJK01000003">
    <property type="protein sequence ID" value="TVX88212.1"/>
    <property type="molecule type" value="Genomic_DNA"/>
</dbReference>
<keyword evidence="3" id="KW-1185">Reference proteome</keyword>
<dbReference type="AlphaFoldDB" id="A0A559IKM6"/>
<gene>
    <name evidence="2" type="ORF">FPZ44_20120</name>
</gene>
<dbReference type="RefSeq" id="WP_144993255.1">
    <property type="nucleotide sequence ID" value="NZ_VNJK01000003.1"/>
</dbReference>
<name>A0A559IKM6_9BACL</name>
<reference evidence="2 3" key="1">
    <citation type="submission" date="2019-07" db="EMBL/GenBank/DDBJ databases">
        <authorList>
            <person name="Kim J."/>
        </authorList>
    </citation>
    <scope>NUCLEOTIDE SEQUENCE [LARGE SCALE GENOMIC DNA]</scope>
    <source>
        <strain evidence="2 3">N4</strain>
    </source>
</reference>
<dbReference type="CDD" id="cd02511">
    <property type="entry name" value="Beta4Glucosyltransferase"/>
    <property type="match status" value="1"/>
</dbReference>
<dbReference type="OrthoDB" id="9815923at2"/>
<accession>A0A559IKM6</accession>
<dbReference type="Pfam" id="PF00535">
    <property type="entry name" value="Glycos_transf_2"/>
    <property type="match status" value="1"/>
</dbReference>
<dbReference type="InterPro" id="IPR011990">
    <property type="entry name" value="TPR-like_helical_dom_sf"/>
</dbReference>
<dbReference type="InterPro" id="IPR029044">
    <property type="entry name" value="Nucleotide-diphossugar_trans"/>
</dbReference>
<dbReference type="PANTHER" id="PTHR43630">
    <property type="entry name" value="POLY-BETA-1,6-N-ACETYL-D-GLUCOSAMINE SYNTHASE"/>
    <property type="match status" value="1"/>
</dbReference>
<evidence type="ECO:0000259" key="1">
    <source>
        <dbReference type="Pfam" id="PF00535"/>
    </source>
</evidence>
<dbReference type="Proteomes" id="UP000318102">
    <property type="component" value="Unassembled WGS sequence"/>
</dbReference>
<dbReference type="PANTHER" id="PTHR43630:SF2">
    <property type="entry name" value="GLYCOSYLTRANSFERASE"/>
    <property type="match status" value="1"/>
</dbReference>